<dbReference type="EMBL" id="CAFZ01000008">
    <property type="protein sequence ID" value="CCA66996.1"/>
    <property type="molecule type" value="Genomic_DNA"/>
</dbReference>
<sequence>MWKSPDNSRLPSREEIHQTHQALAALDNELAPLHSTLARNAQREQDCEQRIALLQNELRSIREDKNKVSERISALESEKDRRRAWIAVHRRLPREILAEIFIWHVKIDNRAPLVVSAVCKLWRSTALSTPRLWAYPRITDQSLPLPLLKLWLERASNAPIHLHLEVQDVTNDLLELYSNVYCLKFRPWPTHLHNKTFSKLHKLMLEHEDASLEHLRRDVFSSMPNLKQLHLHWFRLSRRPVLEWAWDLPPLDELHFAGRTWAWVDAVELVAPSLKKLALDIGDVPTPVPSNVTIRRLHLPKLEYFAYGPQSQTLLVNDSARIPIVARILDAPNLKTFEDHTVMPLEFSLPVSENWNFLLLENYIGRTSRELGYVKQLFPHIRRMAFLVDPESGVLDVTALIDEARNGMLTSLEAIEMFQSATLLRDPLVQQSLKEYREVRGRDLYVIFHPGRHDTPYQQCFFGFPCCSSYRPDPVKPQGLAHHVMGINGTFANISQPSK</sequence>
<evidence type="ECO:0000313" key="2">
    <source>
        <dbReference type="EMBL" id="CCA66996.1"/>
    </source>
</evidence>
<dbReference type="Gene3D" id="1.20.1280.50">
    <property type="match status" value="1"/>
</dbReference>
<keyword evidence="3" id="KW-1185">Reference proteome</keyword>
<name>G4T6P2_SERID</name>
<dbReference type="OrthoDB" id="3365698at2759"/>
<dbReference type="AlphaFoldDB" id="G4T6P2"/>
<feature type="coiled-coil region" evidence="1">
    <location>
        <begin position="37"/>
        <end position="78"/>
    </location>
</feature>
<comment type="caution">
    <text evidence="2">The sequence shown here is derived from an EMBL/GenBank/DDBJ whole genome shotgun (WGS) entry which is preliminary data.</text>
</comment>
<dbReference type="OMA" id="WAYPRIT"/>
<accession>G4T6P2</accession>
<gene>
    <name evidence="2" type="ORF">PIIN_00833</name>
</gene>
<evidence type="ECO:0000256" key="1">
    <source>
        <dbReference type="SAM" id="Coils"/>
    </source>
</evidence>
<protein>
    <submittedName>
        <fullName evidence="2">Uncharacterized protein</fullName>
    </submittedName>
</protein>
<keyword evidence="1" id="KW-0175">Coiled coil</keyword>
<dbReference type="HOGENOM" id="CLU_546423_0_0_1"/>
<dbReference type="SUPFAM" id="SSF52058">
    <property type="entry name" value="L domain-like"/>
    <property type="match status" value="1"/>
</dbReference>
<organism evidence="2 3">
    <name type="scientific">Serendipita indica (strain DSM 11827)</name>
    <name type="common">Root endophyte fungus</name>
    <name type="synonym">Piriformospora indica</name>
    <dbReference type="NCBI Taxonomy" id="1109443"/>
    <lineage>
        <taxon>Eukaryota</taxon>
        <taxon>Fungi</taxon>
        <taxon>Dikarya</taxon>
        <taxon>Basidiomycota</taxon>
        <taxon>Agaricomycotina</taxon>
        <taxon>Agaricomycetes</taxon>
        <taxon>Sebacinales</taxon>
        <taxon>Serendipitaceae</taxon>
        <taxon>Serendipita</taxon>
    </lineage>
</organism>
<evidence type="ECO:0000313" key="3">
    <source>
        <dbReference type="Proteomes" id="UP000007148"/>
    </source>
</evidence>
<proteinExistence type="predicted"/>
<dbReference type="InParanoid" id="G4T6P2"/>
<reference evidence="2 3" key="1">
    <citation type="journal article" date="2011" name="PLoS Pathog.">
        <title>Endophytic Life Strategies Decoded by Genome and Transcriptome Analyses of the Mutualistic Root Symbiont Piriformospora indica.</title>
        <authorList>
            <person name="Zuccaro A."/>
            <person name="Lahrmann U."/>
            <person name="Guldener U."/>
            <person name="Langen G."/>
            <person name="Pfiffi S."/>
            <person name="Biedenkopf D."/>
            <person name="Wong P."/>
            <person name="Samans B."/>
            <person name="Grimm C."/>
            <person name="Basiewicz M."/>
            <person name="Murat C."/>
            <person name="Martin F."/>
            <person name="Kogel K.H."/>
        </authorList>
    </citation>
    <scope>NUCLEOTIDE SEQUENCE [LARGE SCALE GENOMIC DNA]</scope>
    <source>
        <strain evidence="2 3">DSM 11827</strain>
    </source>
</reference>
<dbReference type="Proteomes" id="UP000007148">
    <property type="component" value="Unassembled WGS sequence"/>
</dbReference>